<evidence type="ECO:0000256" key="5">
    <source>
        <dbReference type="ARBA" id="ARBA00022989"/>
    </source>
</evidence>
<reference evidence="10" key="1">
    <citation type="submission" date="2018-02" db="EMBL/GenBank/DDBJ databases">
        <authorList>
            <person name="Cohen D.B."/>
            <person name="Kent A.D."/>
        </authorList>
    </citation>
    <scope>NUCLEOTIDE SEQUENCE</scope>
</reference>
<proteinExistence type="inferred from homology"/>
<dbReference type="Pfam" id="PF01553">
    <property type="entry name" value="Acyltransferase"/>
    <property type="match status" value="1"/>
</dbReference>
<dbReference type="InterPro" id="IPR002123">
    <property type="entry name" value="Plipid/glycerol_acylTrfase"/>
</dbReference>
<comment type="similarity">
    <text evidence="2">Belongs to the GPAT/DAPAT family.</text>
</comment>
<protein>
    <recommendedName>
        <fullName evidence="9">Phospholipid/glycerol acyltransferase domain-containing protein</fullName>
    </recommendedName>
</protein>
<feature type="compositionally biased region" description="Polar residues" evidence="8">
    <location>
        <begin position="539"/>
        <end position="558"/>
    </location>
</feature>
<dbReference type="PANTHER" id="PTHR15486:SF62">
    <property type="entry name" value="GLYCEROL-3-PHOSPHATE ACYLTRANSFERASE 2-RELATED"/>
    <property type="match status" value="1"/>
</dbReference>
<organism evidence="10">
    <name type="scientific">Fagus sylvatica</name>
    <name type="common">Beechnut</name>
    <dbReference type="NCBI Taxonomy" id="28930"/>
    <lineage>
        <taxon>Eukaryota</taxon>
        <taxon>Viridiplantae</taxon>
        <taxon>Streptophyta</taxon>
        <taxon>Embryophyta</taxon>
        <taxon>Tracheophyta</taxon>
        <taxon>Spermatophyta</taxon>
        <taxon>Magnoliopsida</taxon>
        <taxon>eudicotyledons</taxon>
        <taxon>Gunneridae</taxon>
        <taxon>Pentapetalae</taxon>
        <taxon>rosids</taxon>
        <taxon>fabids</taxon>
        <taxon>Fagales</taxon>
        <taxon>Fagaceae</taxon>
        <taxon>Fagus</taxon>
    </lineage>
</organism>
<evidence type="ECO:0000259" key="9">
    <source>
        <dbReference type="SMART" id="SM00563"/>
    </source>
</evidence>
<dbReference type="AlphaFoldDB" id="A0A2N9IQK2"/>
<evidence type="ECO:0000256" key="1">
    <source>
        <dbReference type="ARBA" id="ARBA00004141"/>
    </source>
</evidence>
<evidence type="ECO:0000256" key="8">
    <source>
        <dbReference type="SAM" id="MobiDB-lite"/>
    </source>
</evidence>
<comment type="subcellular location">
    <subcellularLocation>
        <location evidence="1">Membrane</location>
        <topology evidence="1">Multi-pass membrane protein</topology>
    </subcellularLocation>
</comment>
<evidence type="ECO:0000313" key="10">
    <source>
        <dbReference type="EMBL" id="SPD26645.1"/>
    </source>
</evidence>
<feature type="region of interest" description="Disordered" evidence="8">
    <location>
        <begin position="629"/>
        <end position="676"/>
    </location>
</feature>
<dbReference type="PANTHER" id="PTHR15486">
    <property type="entry name" value="ANCIENT UBIQUITOUS PROTEIN"/>
    <property type="match status" value="1"/>
</dbReference>
<dbReference type="InterPro" id="IPR056462">
    <property type="entry name" value="HAD_RAM2/GPAT1-8"/>
</dbReference>
<gene>
    <name evidence="10" type="ORF">FSB_LOCUS54527</name>
</gene>
<dbReference type="GO" id="GO:0090447">
    <property type="term" value="F:glycerol-3-phosphate 2-O-acyltransferase activity"/>
    <property type="evidence" value="ECO:0007669"/>
    <property type="project" value="TreeGrafter"/>
</dbReference>
<evidence type="ECO:0000256" key="2">
    <source>
        <dbReference type="ARBA" id="ARBA00007937"/>
    </source>
</evidence>
<feature type="compositionally biased region" description="Pro residues" evidence="8">
    <location>
        <begin position="561"/>
        <end position="585"/>
    </location>
</feature>
<sequence>MSKENFFNTLFIFFYSNLFRKVRGFYRNLSNNHATQFKYQKYPSLALRSDLSSQTLIFNVEGALLKSSSLLPYFVLVAFEAGSFLRAIILFILYPLICLVSEEMGLKIMVMVCFFGIKKESFKAGRAVLPKFFLEDVGLEIFEVLKRGGKKVAVSKFPQVMVEDFLRDYLEIDVVVGRELKVFHGYFVGLIMEEKKKDMINGLEEVLEEGKVDSNMIGITGFNKFLDHQLFSHCKEIYLVGKADKRSWNNLPRKKYPKPLIFHDGRLALRPTPFDSLAILMWAPFGFFLAIFRILISKSLPTIISNPLNAFIGMHLTVTMPKSSSTSLPNTKEGKSRGLLYVCNHRTLLDPVGLAVILKKNLIGVTYSVSRMSEILSPIKTVRLTRNRDQDARMVEMLLNQGDMVICAEGTTCREPYLLRFSPLFAELGDDIVPVAIDSHVTMFYGTTASGLKSLDPIFFLMNPTPIYTVQFLDKVSGLSKSSNGDQRSKFDVANHVQIEIGKTLGFECTKLTRRDKYLVLVVQPNQRHPSKPREPINHNLNNPINSPDQQPSTAQINNPLTPPQPRQPPITPTPIPANPNPPQPISIKINKITNRTQPQPCYPAVAKESIGEAESVRRFFDCGFTRSPQLRSAHAGPAPRRSPSSQPQGHRDLLVHEKLDRPKKQEIQRERRAEQ</sequence>
<evidence type="ECO:0000256" key="4">
    <source>
        <dbReference type="ARBA" id="ARBA00022692"/>
    </source>
</evidence>
<dbReference type="SMART" id="SM00563">
    <property type="entry name" value="PlsC"/>
    <property type="match status" value="1"/>
</dbReference>
<evidence type="ECO:0000256" key="3">
    <source>
        <dbReference type="ARBA" id="ARBA00022679"/>
    </source>
</evidence>
<feature type="region of interest" description="Disordered" evidence="8">
    <location>
        <begin position="523"/>
        <end position="588"/>
    </location>
</feature>
<dbReference type="Pfam" id="PF23270">
    <property type="entry name" value="HAD_RAM2_N"/>
    <property type="match status" value="1"/>
</dbReference>
<feature type="compositionally biased region" description="Low complexity" evidence="8">
    <location>
        <begin position="632"/>
        <end position="649"/>
    </location>
</feature>
<name>A0A2N9IQK2_FAGSY</name>
<keyword evidence="4" id="KW-0812">Transmembrane</keyword>
<dbReference type="GO" id="GO:0010143">
    <property type="term" value="P:cutin biosynthetic process"/>
    <property type="evidence" value="ECO:0007669"/>
    <property type="project" value="TreeGrafter"/>
</dbReference>
<accession>A0A2N9IQK2</accession>
<dbReference type="GO" id="GO:0016791">
    <property type="term" value="F:phosphatase activity"/>
    <property type="evidence" value="ECO:0007669"/>
    <property type="project" value="TreeGrafter"/>
</dbReference>
<keyword evidence="5" id="KW-1133">Transmembrane helix</keyword>
<dbReference type="EMBL" id="OIVN01006160">
    <property type="protein sequence ID" value="SPD26645.1"/>
    <property type="molecule type" value="Genomic_DNA"/>
</dbReference>
<evidence type="ECO:0000256" key="6">
    <source>
        <dbReference type="ARBA" id="ARBA00023136"/>
    </source>
</evidence>
<keyword evidence="7" id="KW-0012">Acyltransferase</keyword>
<feature type="domain" description="Phospholipid/glycerol acyltransferase" evidence="9">
    <location>
        <begin position="339"/>
        <end position="440"/>
    </location>
</feature>
<evidence type="ECO:0000256" key="7">
    <source>
        <dbReference type="ARBA" id="ARBA00023315"/>
    </source>
</evidence>
<dbReference type="SUPFAM" id="SSF69593">
    <property type="entry name" value="Glycerol-3-phosphate (1)-acyltransferase"/>
    <property type="match status" value="1"/>
</dbReference>
<feature type="compositionally biased region" description="Basic and acidic residues" evidence="8">
    <location>
        <begin position="650"/>
        <end position="676"/>
    </location>
</feature>
<keyword evidence="6" id="KW-0472">Membrane</keyword>
<dbReference type="GO" id="GO:0016020">
    <property type="term" value="C:membrane"/>
    <property type="evidence" value="ECO:0007669"/>
    <property type="project" value="UniProtKB-SubCell"/>
</dbReference>
<keyword evidence="3" id="KW-0808">Transferase</keyword>